<sequence length="104" mass="11252">MGGALLLLAMAAAVPSKADVRAAAYIGANGGICGDRACAADPNIAQVRRVRCRPIDEPAAAACDYQLRTPGARWQQVSDVFYRAPNGKRWYLDDNDDDDDKARR</sequence>
<accession>A0A552UFF6</accession>
<organism evidence="2 3">
    <name type="scientific">Glacieibacterium frigidum</name>
    <dbReference type="NCBI Taxonomy" id="2593303"/>
    <lineage>
        <taxon>Bacteria</taxon>
        <taxon>Pseudomonadati</taxon>
        <taxon>Pseudomonadota</taxon>
        <taxon>Alphaproteobacteria</taxon>
        <taxon>Sphingomonadales</taxon>
        <taxon>Sphingosinicellaceae</taxon>
        <taxon>Glacieibacterium</taxon>
    </lineage>
</organism>
<evidence type="ECO:0000313" key="2">
    <source>
        <dbReference type="EMBL" id="TRW16953.1"/>
    </source>
</evidence>
<keyword evidence="3" id="KW-1185">Reference proteome</keyword>
<gene>
    <name evidence="2" type="ORF">FMM06_01725</name>
</gene>
<evidence type="ECO:0000313" key="3">
    <source>
        <dbReference type="Proteomes" id="UP000317894"/>
    </source>
</evidence>
<comment type="caution">
    <text evidence="2">The sequence shown here is derived from an EMBL/GenBank/DDBJ whole genome shotgun (WGS) entry which is preliminary data.</text>
</comment>
<protein>
    <submittedName>
        <fullName evidence="2">Uncharacterized protein</fullName>
    </submittedName>
</protein>
<name>A0A552UFF6_9SPHN</name>
<keyword evidence="1" id="KW-0732">Signal</keyword>
<feature type="signal peptide" evidence="1">
    <location>
        <begin position="1"/>
        <end position="18"/>
    </location>
</feature>
<dbReference type="EMBL" id="VJWA01000001">
    <property type="protein sequence ID" value="TRW16953.1"/>
    <property type="molecule type" value="Genomic_DNA"/>
</dbReference>
<evidence type="ECO:0000256" key="1">
    <source>
        <dbReference type="SAM" id="SignalP"/>
    </source>
</evidence>
<proteinExistence type="predicted"/>
<feature type="chain" id="PRO_5021709605" evidence="1">
    <location>
        <begin position="19"/>
        <end position="104"/>
    </location>
</feature>
<reference evidence="2 3" key="1">
    <citation type="submission" date="2019-07" db="EMBL/GenBank/DDBJ databases">
        <title>Novel species isolated from glacier.</title>
        <authorList>
            <person name="Liu Q."/>
            <person name="Xin Y.-H."/>
        </authorList>
    </citation>
    <scope>NUCLEOTIDE SEQUENCE [LARGE SCALE GENOMIC DNA]</scope>
    <source>
        <strain evidence="2 3">LB1R16</strain>
    </source>
</reference>
<dbReference type="Proteomes" id="UP000317894">
    <property type="component" value="Unassembled WGS sequence"/>
</dbReference>
<dbReference type="RefSeq" id="WP_143554497.1">
    <property type="nucleotide sequence ID" value="NZ_VJWA01000001.1"/>
</dbReference>
<dbReference type="AlphaFoldDB" id="A0A552UFF6"/>